<evidence type="ECO:0000256" key="1">
    <source>
        <dbReference type="ARBA" id="ARBA00001947"/>
    </source>
</evidence>
<proteinExistence type="inferred from homology"/>
<dbReference type="AlphaFoldDB" id="A0AAN9YPT2"/>
<dbReference type="SUPFAM" id="SSF51556">
    <property type="entry name" value="Metallo-dependent hydrolases"/>
    <property type="match status" value="1"/>
</dbReference>
<comment type="caution">
    <text evidence="12">The sequence shown here is derived from an EMBL/GenBank/DDBJ whole genome shotgun (WGS) entry which is preliminary data.</text>
</comment>
<comment type="similarity">
    <text evidence="3">Belongs to the metallo-dependent hydrolases superfamily. Adenosine and AMP deaminases family. ADGF subfamily.</text>
</comment>
<dbReference type="InterPro" id="IPR006330">
    <property type="entry name" value="Ado/ade_deaminase"/>
</dbReference>
<feature type="chain" id="PRO_5042883853" description="adenosine deaminase" evidence="10">
    <location>
        <begin position="23"/>
        <end position="596"/>
    </location>
</feature>
<feature type="signal peptide" evidence="10">
    <location>
        <begin position="1"/>
        <end position="22"/>
    </location>
</feature>
<evidence type="ECO:0000256" key="2">
    <source>
        <dbReference type="ARBA" id="ARBA00004613"/>
    </source>
</evidence>
<sequence>MALLSLSRAALLLTSLLSICTAAPVELVTISADPSPSDPAVQEHLRRQADLIANEKLERSDYAFRSSLSNTAIQAEAIVAAIRQHEIENFWRVAGGLGHEEDERFAGMMFPKAKPLIPSTTLWTIISRMPKGSLLHAHPSAVMDYGTILDILLGTEGMVISASQSVSTPLAAANATIAFAHVNNITAVAQQQGNVSISSPDYAPGALVPLTHAADAYPGGRAGFAEFWMSKVTISEEESVRHDLGVDAIWRTFQKCFDPAGSATSYEPVLREVYQRMFAAFVDDGIYWAEFRSGGSSASLVPAGEETPDPDPEFQFRVLVEELEKFQATEKGQAFWGLRVIWSDVRSKARESILTNMKKAIQRKQNFPNLFSGYDLVAQEDLGRPLSDLAPELLWFQNQTASLDLNMPFFFHAGETLGDGNATDDNLFDALLFESRRIGHGFSLFKHPELMELARKRSVIVEVCPISNEVLRLNTDILHHPLPAMIAHGIPVAISNDDPAILGQDNPGLSYDFYQTIQGFDNIGLGGLGAMAHNSVRWSNFEDQDHEEWVRDIQLGAAGTGIKAQRLRDWEAKWEAFCEWIVDEYSEWQKNMTIIG</sequence>
<organism evidence="12 13">
    <name type="scientific">Diatrype stigma</name>
    <dbReference type="NCBI Taxonomy" id="117547"/>
    <lineage>
        <taxon>Eukaryota</taxon>
        <taxon>Fungi</taxon>
        <taxon>Dikarya</taxon>
        <taxon>Ascomycota</taxon>
        <taxon>Pezizomycotina</taxon>
        <taxon>Sordariomycetes</taxon>
        <taxon>Xylariomycetidae</taxon>
        <taxon>Xylariales</taxon>
        <taxon>Diatrypaceae</taxon>
        <taxon>Diatrype</taxon>
    </lineage>
</organism>
<name>A0AAN9YPT2_9PEZI</name>
<evidence type="ECO:0000313" key="13">
    <source>
        <dbReference type="Proteomes" id="UP001320420"/>
    </source>
</evidence>
<evidence type="ECO:0000256" key="4">
    <source>
        <dbReference type="ARBA" id="ARBA00012784"/>
    </source>
</evidence>
<dbReference type="InterPro" id="IPR032466">
    <property type="entry name" value="Metal_Hydrolase"/>
</dbReference>
<keyword evidence="8" id="KW-0378">Hydrolase</keyword>
<dbReference type="GO" id="GO:0046103">
    <property type="term" value="P:inosine biosynthetic process"/>
    <property type="evidence" value="ECO:0007669"/>
    <property type="project" value="TreeGrafter"/>
</dbReference>
<evidence type="ECO:0000256" key="9">
    <source>
        <dbReference type="ARBA" id="ARBA00047764"/>
    </source>
</evidence>
<dbReference type="GO" id="GO:0006154">
    <property type="term" value="P:adenosine catabolic process"/>
    <property type="evidence" value="ECO:0007669"/>
    <property type="project" value="TreeGrafter"/>
</dbReference>
<comment type="cofactor">
    <cofactor evidence="1">
        <name>Zn(2+)</name>
        <dbReference type="ChEBI" id="CHEBI:29105"/>
    </cofactor>
</comment>
<gene>
    <name evidence="12" type="ORF">SLS62_008040</name>
</gene>
<dbReference type="Pfam" id="PF00962">
    <property type="entry name" value="A_deaminase"/>
    <property type="match status" value="1"/>
</dbReference>
<evidence type="ECO:0000256" key="3">
    <source>
        <dbReference type="ARBA" id="ARBA00006083"/>
    </source>
</evidence>
<dbReference type="InterPro" id="IPR001365">
    <property type="entry name" value="A_deaminase_dom"/>
</dbReference>
<accession>A0AAN9YPT2</accession>
<keyword evidence="5" id="KW-0964">Secreted</keyword>
<dbReference type="FunFam" id="3.20.20.140:FF:000017">
    <property type="entry name" value="Adenosine deaminase 2"/>
    <property type="match status" value="1"/>
</dbReference>
<dbReference type="EMBL" id="JAKJXP020000071">
    <property type="protein sequence ID" value="KAK7750047.1"/>
    <property type="molecule type" value="Genomic_DNA"/>
</dbReference>
<dbReference type="GO" id="GO:0046872">
    <property type="term" value="F:metal ion binding"/>
    <property type="evidence" value="ECO:0007669"/>
    <property type="project" value="UniProtKB-KW"/>
</dbReference>
<reference evidence="12 13" key="1">
    <citation type="submission" date="2024-02" db="EMBL/GenBank/DDBJ databases">
        <title>De novo assembly and annotation of 12 fungi associated with fruit tree decline syndrome in Ontario, Canada.</title>
        <authorList>
            <person name="Sulman M."/>
            <person name="Ellouze W."/>
            <person name="Ilyukhin E."/>
        </authorList>
    </citation>
    <scope>NUCLEOTIDE SEQUENCE [LARGE SCALE GENOMIC DNA]</scope>
    <source>
        <strain evidence="12 13">M11/M66-122</strain>
    </source>
</reference>
<evidence type="ECO:0000256" key="8">
    <source>
        <dbReference type="ARBA" id="ARBA00022801"/>
    </source>
</evidence>
<feature type="domain" description="Adenosine deaminase" evidence="11">
    <location>
        <begin position="250"/>
        <end position="547"/>
    </location>
</feature>
<dbReference type="GO" id="GO:0004000">
    <property type="term" value="F:adenosine deaminase activity"/>
    <property type="evidence" value="ECO:0007669"/>
    <property type="project" value="TreeGrafter"/>
</dbReference>
<keyword evidence="6" id="KW-0479">Metal-binding</keyword>
<evidence type="ECO:0000256" key="5">
    <source>
        <dbReference type="ARBA" id="ARBA00022525"/>
    </source>
</evidence>
<dbReference type="Gene3D" id="3.20.20.140">
    <property type="entry name" value="Metal-dependent hydrolases"/>
    <property type="match status" value="1"/>
</dbReference>
<protein>
    <recommendedName>
        <fullName evidence="4">adenosine deaminase</fullName>
        <ecNumber evidence="4">3.5.4.4</ecNumber>
    </recommendedName>
</protein>
<evidence type="ECO:0000313" key="12">
    <source>
        <dbReference type="EMBL" id="KAK7750047.1"/>
    </source>
</evidence>
<dbReference type="PANTHER" id="PTHR11409">
    <property type="entry name" value="ADENOSINE DEAMINASE"/>
    <property type="match status" value="1"/>
</dbReference>
<evidence type="ECO:0000259" key="11">
    <source>
        <dbReference type="Pfam" id="PF00962"/>
    </source>
</evidence>
<evidence type="ECO:0000256" key="7">
    <source>
        <dbReference type="ARBA" id="ARBA00022729"/>
    </source>
</evidence>
<dbReference type="PANTHER" id="PTHR11409:SF39">
    <property type="entry name" value="ADENOSINE DEAMINASE 2"/>
    <property type="match status" value="1"/>
</dbReference>
<keyword evidence="7 10" id="KW-0732">Signal</keyword>
<comment type="subcellular location">
    <subcellularLocation>
        <location evidence="2">Secreted</location>
    </subcellularLocation>
</comment>
<keyword evidence="13" id="KW-1185">Reference proteome</keyword>
<evidence type="ECO:0000256" key="6">
    <source>
        <dbReference type="ARBA" id="ARBA00022723"/>
    </source>
</evidence>
<evidence type="ECO:0000256" key="10">
    <source>
        <dbReference type="SAM" id="SignalP"/>
    </source>
</evidence>
<dbReference type="GO" id="GO:0005576">
    <property type="term" value="C:extracellular region"/>
    <property type="evidence" value="ECO:0007669"/>
    <property type="project" value="UniProtKB-SubCell"/>
</dbReference>
<dbReference type="EC" id="3.5.4.4" evidence="4"/>
<dbReference type="Proteomes" id="UP001320420">
    <property type="component" value="Unassembled WGS sequence"/>
</dbReference>
<comment type="catalytic activity">
    <reaction evidence="9">
        <text>adenosine + H2O + H(+) = inosine + NH4(+)</text>
        <dbReference type="Rhea" id="RHEA:24408"/>
        <dbReference type="ChEBI" id="CHEBI:15377"/>
        <dbReference type="ChEBI" id="CHEBI:15378"/>
        <dbReference type="ChEBI" id="CHEBI:16335"/>
        <dbReference type="ChEBI" id="CHEBI:17596"/>
        <dbReference type="ChEBI" id="CHEBI:28938"/>
        <dbReference type="EC" id="3.5.4.4"/>
    </reaction>
</comment>